<dbReference type="PANTHER" id="PTHR21621">
    <property type="entry name" value="RIBOSOMAL PROTEIN S6 MODIFICATION PROTEIN"/>
    <property type="match status" value="1"/>
</dbReference>
<evidence type="ECO:0000256" key="2">
    <source>
        <dbReference type="ARBA" id="ARBA00022741"/>
    </source>
</evidence>
<keyword evidence="7" id="KW-1185">Reference proteome</keyword>
<dbReference type="Gene3D" id="3.30.1490.20">
    <property type="entry name" value="ATP-grasp fold, A domain"/>
    <property type="match status" value="1"/>
</dbReference>
<keyword evidence="6" id="KW-0436">Ligase</keyword>
<dbReference type="InterPro" id="IPR004666">
    <property type="entry name" value="Rp_bS6_RimK/Lys_biosynth_LsyX"/>
</dbReference>
<keyword evidence="3 4" id="KW-0067">ATP-binding</keyword>
<dbReference type="InterPro" id="IPR016185">
    <property type="entry name" value="PreATP-grasp_dom_sf"/>
</dbReference>
<dbReference type="EMBL" id="JBHMBS010000004">
    <property type="protein sequence ID" value="MFB9675896.1"/>
    <property type="molecule type" value="Genomic_DNA"/>
</dbReference>
<evidence type="ECO:0000256" key="3">
    <source>
        <dbReference type="ARBA" id="ARBA00022840"/>
    </source>
</evidence>
<evidence type="ECO:0000313" key="6">
    <source>
        <dbReference type="EMBL" id="MFB9675896.1"/>
    </source>
</evidence>
<keyword evidence="1" id="KW-0479">Metal-binding</keyword>
<feature type="domain" description="ATP-grasp" evidence="5">
    <location>
        <begin position="96"/>
        <end position="282"/>
    </location>
</feature>
<evidence type="ECO:0000256" key="1">
    <source>
        <dbReference type="ARBA" id="ARBA00022723"/>
    </source>
</evidence>
<dbReference type="InterPro" id="IPR054562">
    <property type="entry name" value="LysX/ArgX_preATP_grasp"/>
</dbReference>
<name>A0ABV5TAD5_9ACTN</name>
<accession>A0ABV5TAD5</accession>
<evidence type="ECO:0000259" key="5">
    <source>
        <dbReference type="PROSITE" id="PS50975"/>
    </source>
</evidence>
<sequence length="295" mass="31203">MDSVAPHLAVLASRVRFEEKSIMGALERRGAGFEHLDPRSLFVADGSAWTGPALVLNREVGHFRALYAASALESAGVTVLNSAAATHLSGDKWHTSAALLERGLPTPRTALAMTTEAALEALDDIGYPAVIKPLVGSWGRLVTRVTDRAVATAVLEHVAALPSPQSHVIYLQEQVPKADRDLRVLVVGGEALGATYRRGEEWRTNVARGAVSEYCPLGPVHAKLAVAAAEAVGADIAGVDLIEDVDGHLTVLEVNDRVEFRGFQEAHGSRVDVADAIAAHLVARAVARTAARGET</sequence>
<dbReference type="Gene3D" id="3.40.50.20">
    <property type="match status" value="1"/>
</dbReference>
<dbReference type="InterPro" id="IPR011761">
    <property type="entry name" value="ATP-grasp"/>
</dbReference>
<evidence type="ECO:0000313" key="7">
    <source>
        <dbReference type="Proteomes" id="UP001589610"/>
    </source>
</evidence>
<comment type="caution">
    <text evidence="6">The sequence shown here is derived from an EMBL/GenBank/DDBJ whole genome shotgun (WGS) entry which is preliminary data.</text>
</comment>
<dbReference type="InterPro" id="IPR013651">
    <property type="entry name" value="ATP-grasp_RimK-type"/>
</dbReference>
<dbReference type="SUPFAM" id="SSF56059">
    <property type="entry name" value="Glutathione synthetase ATP-binding domain-like"/>
    <property type="match status" value="1"/>
</dbReference>
<dbReference type="Gene3D" id="3.30.470.20">
    <property type="entry name" value="ATP-grasp fold, B domain"/>
    <property type="match status" value="1"/>
</dbReference>
<dbReference type="PROSITE" id="PS50975">
    <property type="entry name" value="ATP_GRASP"/>
    <property type="match status" value="1"/>
</dbReference>
<protein>
    <submittedName>
        <fullName evidence="6">RimK family alpha-L-glutamate ligase</fullName>
    </submittedName>
</protein>
<reference evidence="6 7" key="1">
    <citation type="submission" date="2024-09" db="EMBL/GenBank/DDBJ databases">
        <authorList>
            <person name="Sun Q."/>
            <person name="Mori K."/>
        </authorList>
    </citation>
    <scope>NUCLEOTIDE SEQUENCE [LARGE SCALE GENOMIC DNA]</scope>
    <source>
        <strain evidence="6 7">JCM 3028</strain>
    </source>
</reference>
<keyword evidence="2 4" id="KW-0547">Nucleotide-binding</keyword>
<organism evidence="6 7">
    <name type="scientific">Streptosporangium vulgare</name>
    <dbReference type="NCBI Taxonomy" id="46190"/>
    <lineage>
        <taxon>Bacteria</taxon>
        <taxon>Bacillati</taxon>
        <taxon>Actinomycetota</taxon>
        <taxon>Actinomycetes</taxon>
        <taxon>Streptosporangiales</taxon>
        <taxon>Streptosporangiaceae</taxon>
        <taxon>Streptosporangium</taxon>
    </lineage>
</organism>
<dbReference type="Pfam" id="PF08443">
    <property type="entry name" value="RimK"/>
    <property type="match status" value="1"/>
</dbReference>
<dbReference type="Pfam" id="PF22626">
    <property type="entry name" value="LysX_preATP_grasp"/>
    <property type="match status" value="1"/>
</dbReference>
<proteinExistence type="predicted"/>
<dbReference type="SUPFAM" id="SSF52440">
    <property type="entry name" value="PreATP-grasp domain"/>
    <property type="match status" value="1"/>
</dbReference>
<evidence type="ECO:0000256" key="4">
    <source>
        <dbReference type="PROSITE-ProRule" id="PRU00409"/>
    </source>
</evidence>
<dbReference type="RefSeq" id="WP_386155897.1">
    <property type="nucleotide sequence ID" value="NZ_JBHMBS010000004.1"/>
</dbReference>
<dbReference type="PANTHER" id="PTHR21621:SF0">
    <property type="entry name" value="BETA-CITRYLGLUTAMATE SYNTHASE B-RELATED"/>
    <property type="match status" value="1"/>
</dbReference>
<dbReference type="GO" id="GO:0016874">
    <property type="term" value="F:ligase activity"/>
    <property type="evidence" value="ECO:0007669"/>
    <property type="project" value="UniProtKB-KW"/>
</dbReference>
<dbReference type="Proteomes" id="UP001589610">
    <property type="component" value="Unassembled WGS sequence"/>
</dbReference>
<dbReference type="NCBIfam" id="TIGR00768">
    <property type="entry name" value="rimK_fam"/>
    <property type="match status" value="1"/>
</dbReference>
<gene>
    <name evidence="6" type="ORF">ACFFRH_10390</name>
</gene>
<dbReference type="InterPro" id="IPR013815">
    <property type="entry name" value="ATP_grasp_subdomain_1"/>
</dbReference>